<comment type="caution">
    <text evidence="1">The sequence shown here is derived from an EMBL/GenBank/DDBJ whole genome shotgun (WGS) entry which is preliminary data.</text>
</comment>
<reference evidence="1 2" key="1">
    <citation type="submission" date="2018-01" db="EMBL/GenBank/DDBJ databases">
        <title>Denitrification phenotypes of diverse strains of Pseudomonas stutzeri.</title>
        <authorList>
            <person name="Milligan D.A."/>
            <person name="Bergaust L."/>
            <person name="Bakken L.R."/>
            <person name="Frostegard A."/>
        </authorList>
    </citation>
    <scope>NUCLEOTIDE SEQUENCE [LARGE SCALE GENOMIC DNA]</scope>
    <source>
        <strain evidence="1 2">ST27MN3</strain>
    </source>
</reference>
<name>A0ABX4W2Z6_9GAMM</name>
<accession>A0ABX4W2Z6</accession>
<evidence type="ECO:0000313" key="1">
    <source>
        <dbReference type="EMBL" id="PNF86528.1"/>
    </source>
</evidence>
<gene>
    <name evidence="1" type="ORF">CXK93_06970</name>
</gene>
<organism evidence="1 2">
    <name type="scientific">Stutzerimonas decontaminans</name>
    <dbReference type="NCBI Taxonomy" id="3022791"/>
    <lineage>
        <taxon>Bacteria</taxon>
        <taxon>Pseudomonadati</taxon>
        <taxon>Pseudomonadota</taxon>
        <taxon>Gammaproteobacteria</taxon>
        <taxon>Pseudomonadales</taxon>
        <taxon>Pseudomonadaceae</taxon>
        <taxon>Stutzerimonas</taxon>
    </lineage>
</organism>
<proteinExistence type="predicted"/>
<sequence length="66" mass="7787">MPIPLPPRTFICSHCHWQRTCIFTSDALQLGVDWFSHCPSCQRTKLQTRPASRAEIMRERLRQFLS</sequence>
<keyword evidence="2" id="KW-1185">Reference proteome</keyword>
<evidence type="ECO:0000313" key="2">
    <source>
        <dbReference type="Proteomes" id="UP000236021"/>
    </source>
</evidence>
<protein>
    <submittedName>
        <fullName evidence="1">Uncharacterized protein</fullName>
    </submittedName>
</protein>
<dbReference type="Proteomes" id="UP000236021">
    <property type="component" value="Unassembled WGS sequence"/>
</dbReference>
<dbReference type="EMBL" id="POUI01000001">
    <property type="protein sequence ID" value="PNF86528.1"/>
    <property type="molecule type" value="Genomic_DNA"/>
</dbReference>